<dbReference type="EMBL" id="NMPR01000050">
    <property type="protein sequence ID" value="KAA8632679.1"/>
    <property type="molecule type" value="Genomic_DNA"/>
</dbReference>
<dbReference type="OMA" id="DEEMEWI"/>
<name>A0A8S8ZTE0_SORMA</name>
<dbReference type="AlphaFoldDB" id="A0A8S8ZTE0"/>
<reference evidence="2 3" key="1">
    <citation type="submission" date="2017-07" db="EMBL/GenBank/DDBJ databases">
        <title>Genome sequence of the Sordaria macrospora wild type strain R19027.</title>
        <authorList>
            <person name="Nowrousian M."/>
            <person name="Teichert I."/>
            <person name="Kueck U."/>
        </authorList>
    </citation>
    <scope>NUCLEOTIDE SEQUENCE [LARGE SCALE GENOMIC DNA]</scope>
    <source>
        <strain evidence="2 3">R19027</strain>
        <tissue evidence="2">Mycelium</tissue>
    </source>
</reference>
<evidence type="ECO:0000313" key="2">
    <source>
        <dbReference type="EMBL" id="KAA8632679.1"/>
    </source>
</evidence>
<gene>
    <name evidence="2" type="ORF">SMACR_05232</name>
</gene>
<proteinExistence type="predicted"/>
<evidence type="ECO:0000313" key="3">
    <source>
        <dbReference type="Proteomes" id="UP000433876"/>
    </source>
</evidence>
<protein>
    <submittedName>
        <fullName evidence="2">Uncharacterized protein</fullName>
    </submittedName>
</protein>
<evidence type="ECO:0000256" key="1">
    <source>
        <dbReference type="SAM" id="MobiDB-lite"/>
    </source>
</evidence>
<sequence>MASPAIPRKRRRASSADSGANQFASEQLAVLPKPIKLNPGSHIATEDIRFILSYLPLDTVIDKFTSVVSDNQSQAWKIAERFNDFIIPRKIECARNGDVEGFESLPGPFVRSASLSHLSAAIVSSMLSHLPPFTVADMFASVIPSDQSLGWTIARRFNGHVIRRKWELTKLVEDKAARGMPETPARKTVSIYRGRDLYIIDVQDVVDRLNSPSWNGNDSTREFSDEEMEWITKYVLPLGVCQDKRE</sequence>
<feature type="region of interest" description="Disordered" evidence="1">
    <location>
        <begin position="1"/>
        <end position="20"/>
    </location>
</feature>
<organism evidence="2 3">
    <name type="scientific">Sordaria macrospora</name>
    <dbReference type="NCBI Taxonomy" id="5147"/>
    <lineage>
        <taxon>Eukaryota</taxon>
        <taxon>Fungi</taxon>
        <taxon>Dikarya</taxon>
        <taxon>Ascomycota</taxon>
        <taxon>Pezizomycotina</taxon>
        <taxon>Sordariomycetes</taxon>
        <taxon>Sordariomycetidae</taxon>
        <taxon>Sordariales</taxon>
        <taxon>Sordariaceae</taxon>
        <taxon>Sordaria</taxon>
    </lineage>
</organism>
<comment type="caution">
    <text evidence="2">The sequence shown here is derived from an EMBL/GenBank/DDBJ whole genome shotgun (WGS) entry which is preliminary data.</text>
</comment>
<dbReference type="Proteomes" id="UP000433876">
    <property type="component" value="Unassembled WGS sequence"/>
</dbReference>
<accession>A0A8S8ZTE0</accession>
<dbReference type="VEuPathDB" id="FungiDB:SMAC_05232"/>